<dbReference type="PANTHER" id="PTHR12128">
    <property type="entry name" value="DIHYDRODIPICOLINATE SYNTHASE"/>
    <property type="match status" value="1"/>
</dbReference>
<evidence type="ECO:0000256" key="1">
    <source>
        <dbReference type="ARBA" id="ARBA00023239"/>
    </source>
</evidence>
<keyword evidence="1 2" id="KW-0456">Lyase</keyword>
<dbReference type="PIRSF" id="PIRSF001365">
    <property type="entry name" value="DHDPS"/>
    <property type="match status" value="1"/>
</dbReference>
<comment type="similarity">
    <text evidence="2">Belongs to the DapA family.</text>
</comment>
<dbReference type="Pfam" id="PF00701">
    <property type="entry name" value="DHDPS"/>
    <property type="match status" value="1"/>
</dbReference>
<name>A0A6J5H244_9BURK</name>
<evidence type="ECO:0000256" key="3">
    <source>
        <dbReference type="PIRSR" id="PIRSR001365-1"/>
    </source>
</evidence>
<proteinExistence type="inferred from homology"/>
<dbReference type="SMART" id="SM01130">
    <property type="entry name" value="DHDPS"/>
    <property type="match status" value="1"/>
</dbReference>
<gene>
    <name evidence="5" type="primary">dapAL</name>
    <name evidence="5" type="ORF">LMG27177_06969</name>
</gene>
<evidence type="ECO:0000313" key="6">
    <source>
        <dbReference type="Proteomes" id="UP000494252"/>
    </source>
</evidence>
<evidence type="ECO:0000313" key="5">
    <source>
        <dbReference type="EMBL" id="CAB3809905.1"/>
    </source>
</evidence>
<dbReference type="GO" id="GO:0008840">
    <property type="term" value="F:4-hydroxy-tetrahydrodipicolinate synthase activity"/>
    <property type="evidence" value="ECO:0007669"/>
    <property type="project" value="TreeGrafter"/>
</dbReference>
<keyword evidence="6" id="KW-1185">Reference proteome</keyword>
<dbReference type="CDD" id="cd00408">
    <property type="entry name" value="DHDPS-like"/>
    <property type="match status" value="1"/>
</dbReference>
<dbReference type="EMBL" id="CADIKI010000031">
    <property type="protein sequence ID" value="CAB3809905.1"/>
    <property type="molecule type" value="Genomic_DNA"/>
</dbReference>
<accession>A0A6J5H244</accession>
<evidence type="ECO:0000256" key="4">
    <source>
        <dbReference type="PIRSR" id="PIRSR001365-2"/>
    </source>
</evidence>
<dbReference type="SUPFAM" id="SSF51569">
    <property type="entry name" value="Aldolase"/>
    <property type="match status" value="1"/>
</dbReference>
<dbReference type="InterPro" id="IPR013785">
    <property type="entry name" value="Aldolase_TIM"/>
</dbReference>
<dbReference type="Proteomes" id="UP000494252">
    <property type="component" value="Unassembled WGS sequence"/>
</dbReference>
<protein>
    <submittedName>
        <fullName evidence="5">Putative DapA-like lyase</fullName>
        <ecNumber evidence="5">4.-.-.-</ecNumber>
    </submittedName>
</protein>
<feature type="active site" description="Proton donor/acceptor" evidence="3">
    <location>
        <position position="144"/>
    </location>
</feature>
<dbReference type="AlphaFoldDB" id="A0A6J5H244"/>
<reference evidence="5 6" key="1">
    <citation type="submission" date="2020-04" db="EMBL/GenBank/DDBJ databases">
        <authorList>
            <person name="De Canck E."/>
        </authorList>
    </citation>
    <scope>NUCLEOTIDE SEQUENCE [LARGE SCALE GENOMIC DNA]</scope>
    <source>
        <strain evidence="5 6">LMG 27177</strain>
    </source>
</reference>
<dbReference type="InterPro" id="IPR002220">
    <property type="entry name" value="DapA-like"/>
</dbReference>
<evidence type="ECO:0000256" key="2">
    <source>
        <dbReference type="PIRNR" id="PIRNR001365"/>
    </source>
</evidence>
<dbReference type="RefSeq" id="WP_175165968.1">
    <property type="nucleotide sequence ID" value="NZ_CADIKI010000031.1"/>
</dbReference>
<dbReference type="EC" id="4.-.-.-" evidence="5"/>
<dbReference type="Gene3D" id="3.20.20.70">
    <property type="entry name" value="Aldolase class I"/>
    <property type="match status" value="1"/>
</dbReference>
<feature type="binding site" evidence="4">
    <location>
        <position position="218"/>
    </location>
    <ligand>
        <name>pyruvate</name>
        <dbReference type="ChEBI" id="CHEBI:15361"/>
    </ligand>
</feature>
<organism evidence="5 6">
    <name type="scientific">Paraburkholderia fynbosensis</name>
    <dbReference type="NCBI Taxonomy" id="1200993"/>
    <lineage>
        <taxon>Bacteria</taxon>
        <taxon>Pseudomonadati</taxon>
        <taxon>Pseudomonadota</taxon>
        <taxon>Betaproteobacteria</taxon>
        <taxon>Burkholderiales</taxon>
        <taxon>Burkholderiaceae</taxon>
        <taxon>Paraburkholderia</taxon>
    </lineage>
</organism>
<dbReference type="PANTHER" id="PTHR12128:SF72">
    <property type="entry name" value="DIHYDRODIPICOLINATE SYNTHASE"/>
    <property type="match status" value="1"/>
</dbReference>
<feature type="active site" description="Schiff-base intermediate with substrate" evidence="3">
    <location>
        <position position="173"/>
    </location>
</feature>
<sequence length="322" mass="34212">MIPSDDAPLNGIYAATLCPLDAHGRQLDEAALATHLDTLASVDGIVGLLINGHAGENFALSREEKRRVLDIAHEVCGDRSIIVAGVNSEDSFEAQAHTDDAKAASADITLLFPPYSWALSTDLATVVNHHRIANANAKLPMMLYQAGVGTGGMAYTAEMLSALVKLPEVVAIKEGSWETARYEAIRRYVKSVAPHVAVMASGDEHLFTCFAIGTEGSVVSLAAIVPELVVALYRAVQERDLAEAQRLNEHVYPLAKAIYGTAPGTHANARLKACLHLLGKIPHAAARAPIPSLQAAEIALLDEALSFALSFDVAIDHDRSAS</sequence>